<dbReference type="InterPro" id="IPR039480">
    <property type="entry name" value="C-C_Bond_Lyase-like"/>
</dbReference>
<comment type="cofactor">
    <cofactor evidence="1">
        <name>Mg(2+)</name>
        <dbReference type="ChEBI" id="CHEBI:18420"/>
    </cofactor>
</comment>
<feature type="binding site" evidence="4">
    <location>
        <position position="177"/>
    </location>
    <ligand>
        <name>Mg(2+)</name>
        <dbReference type="ChEBI" id="CHEBI:18420"/>
    </ligand>
</feature>
<dbReference type="SUPFAM" id="SSF51621">
    <property type="entry name" value="Phosphoenolpyruvate/pyruvate domain"/>
    <property type="match status" value="1"/>
</dbReference>
<keyword evidence="5" id="KW-0456">Lyase</keyword>
<dbReference type="PIRSF" id="PIRSF015582">
    <property type="entry name" value="Cit_lyase_B"/>
    <property type="match status" value="1"/>
</dbReference>
<dbReference type="AlphaFoldDB" id="A0A9D1HG97"/>
<dbReference type="InterPro" id="IPR040442">
    <property type="entry name" value="Pyrv_kinase-like_dom_sf"/>
</dbReference>
<sequence length="336" mass="37893">MNNSVIYYSVGPLLYCPADHPGVASSLISGSFGKGFSLAFCLEDTIRDNCVPEAEARLIATLKEISDAALQQDFFMPKIFIRIREPDQIPRLFSQMGDLKQLICGFALPKFSLSNADAYIQAIAGINNGPRTFYMMPILEDASMVHLIRRYDILYGLKEKLDQAGPLVLNVRVGGNDLCHVFGVRRHAVETIYDIRPVAQILTDIFTVFGPDYVVSGPVWEYYDGPDWETGLDRELELDRQTGFVGKTIIHPKQIPSVLEHYKVRFSDYEDARAILNWQPATSNLVSGNLSGERMNEQKTHTRWAQKILYEAQVYGVQKPGRFRSEPLSLHVQQTG</sequence>
<proteinExistence type="predicted"/>
<dbReference type="EMBL" id="DVLT01000044">
    <property type="protein sequence ID" value="HIU02950.1"/>
    <property type="molecule type" value="Genomic_DNA"/>
</dbReference>
<dbReference type="Proteomes" id="UP000824164">
    <property type="component" value="Unassembled WGS sequence"/>
</dbReference>
<evidence type="ECO:0000313" key="6">
    <source>
        <dbReference type="Proteomes" id="UP000824164"/>
    </source>
</evidence>
<evidence type="ECO:0000256" key="2">
    <source>
        <dbReference type="ARBA" id="ARBA00022723"/>
    </source>
</evidence>
<name>A0A9D1HG97_9FIRM</name>
<reference evidence="5" key="1">
    <citation type="submission" date="2020-10" db="EMBL/GenBank/DDBJ databases">
        <authorList>
            <person name="Gilroy R."/>
        </authorList>
    </citation>
    <scope>NUCLEOTIDE SEQUENCE</scope>
    <source>
        <strain evidence="5">CHK187-14744</strain>
    </source>
</reference>
<keyword evidence="3 4" id="KW-0460">Magnesium</keyword>
<dbReference type="GO" id="GO:0000287">
    <property type="term" value="F:magnesium ion binding"/>
    <property type="evidence" value="ECO:0007669"/>
    <property type="project" value="TreeGrafter"/>
</dbReference>
<evidence type="ECO:0000256" key="4">
    <source>
        <dbReference type="PIRSR" id="PIRSR015582-2"/>
    </source>
</evidence>
<dbReference type="InterPro" id="IPR011206">
    <property type="entry name" value="Citrate_lyase_beta/mcl1/mcl2"/>
</dbReference>
<dbReference type="GO" id="GO:0016829">
    <property type="term" value="F:lyase activity"/>
    <property type="evidence" value="ECO:0007669"/>
    <property type="project" value="UniProtKB-KW"/>
</dbReference>
<reference evidence="5" key="2">
    <citation type="journal article" date="2021" name="PeerJ">
        <title>Extensive microbial diversity within the chicken gut microbiome revealed by metagenomics and culture.</title>
        <authorList>
            <person name="Gilroy R."/>
            <person name="Ravi A."/>
            <person name="Getino M."/>
            <person name="Pursley I."/>
            <person name="Horton D.L."/>
            <person name="Alikhan N.F."/>
            <person name="Baker D."/>
            <person name="Gharbi K."/>
            <person name="Hall N."/>
            <person name="Watson M."/>
            <person name="Adriaenssens E.M."/>
            <person name="Foster-Nyarko E."/>
            <person name="Jarju S."/>
            <person name="Secka A."/>
            <person name="Antonio M."/>
            <person name="Oren A."/>
            <person name="Chaudhuri R.R."/>
            <person name="La Ragione R."/>
            <person name="Hildebrand F."/>
            <person name="Pallen M.J."/>
        </authorList>
    </citation>
    <scope>NUCLEOTIDE SEQUENCE</scope>
    <source>
        <strain evidence="5">CHK187-14744</strain>
    </source>
</reference>
<dbReference type="Gene3D" id="3.20.20.60">
    <property type="entry name" value="Phosphoenolpyruvate-binding domains"/>
    <property type="match status" value="1"/>
</dbReference>
<evidence type="ECO:0000256" key="3">
    <source>
        <dbReference type="ARBA" id="ARBA00022842"/>
    </source>
</evidence>
<accession>A0A9D1HG97</accession>
<organism evidence="5 6">
    <name type="scientific">Candidatus Onthocola gallistercoris</name>
    <dbReference type="NCBI Taxonomy" id="2840876"/>
    <lineage>
        <taxon>Bacteria</taxon>
        <taxon>Bacillati</taxon>
        <taxon>Bacillota</taxon>
        <taxon>Bacilli</taxon>
        <taxon>Candidatus Onthocola</taxon>
    </lineage>
</organism>
<dbReference type="GO" id="GO:0006107">
    <property type="term" value="P:oxaloacetate metabolic process"/>
    <property type="evidence" value="ECO:0007669"/>
    <property type="project" value="TreeGrafter"/>
</dbReference>
<dbReference type="Pfam" id="PF15617">
    <property type="entry name" value="C-C_Bond_Lyase"/>
    <property type="match status" value="1"/>
</dbReference>
<gene>
    <name evidence="5" type="ORF">IAB63_06840</name>
</gene>
<dbReference type="PANTHER" id="PTHR32308:SF10">
    <property type="entry name" value="CITRATE LYASE SUBUNIT BETA"/>
    <property type="match status" value="1"/>
</dbReference>
<keyword evidence="2 4" id="KW-0479">Metal-binding</keyword>
<dbReference type="PANTHER" id="PTHR32308">
    <property type="entry name" value="LYASE BETA SUBUNIT, PUTATIVE (AFU_ORTHOLOGUE AFUA_4G13030)-RELATED"/>
    <property type="match status" value="1"/>
</dbReference>
<protein>
    <submittedName>
        <fullName evidence="5">HpcH/HpaI aldolase/citrate lyase family protein</fullName>
    </submittedName>
</protein>
<evidence type="ECO:0000313" key="5">
    <source>
        <dbReference type="EMBL" id="HIU02950.1"/>
    </source>
</evidence>
<comment type="caution">
    <text evidence="5">The sequence shown here is derived from an EMBL/GenBank/DDBJ whole genome shotgun (WGS) entry which is preliminary data.</text>
</comment>
<dbReference type="InterPro" id="IPR015813">
    <property type="entry name" value="Pyrv/PenolPyrv_kinase-like_dom"/>
</dbReference>
<evidence type="ECO:0000256" key="1">
    <source>
        <dbReference type="ARBA" id="ARBA00001946"/>
    </source>
</evidence>